<dbReference type="Proteomes" id="UP000009168">
    <property type="component" value="Unassembled WGS sequence"/>
</dbReference>
<keyword evidence="2" id="KW-0472">Membrane</keyword>
<feature type="transmembrane region" description="Helical" evidence="2">
    <location>
        <begin position="145"/>
        <end position="161"/>
    </location>
</feature>
<keyword evidence="4" id="KW-1185">Reference proteome</keyword>
<dbReference type="GeneID" id="7825406"/>
<feature type="transmembrane region" description="Helical" evidence="2">
    <location>
        <begin position="82"/>
        <end position="102"/>
    </location>
</feature>
<accession>Q23AV7</accession>
<dbReference type="PANTHER" id="PTHR31600">
    <property type="entry name" value="TINY MACROCYSTS PROTEIN B-RELATED"/>
    <property type="match status" value="1"/>
</dbReference>
<dbReference type="HOGENOM" id="CLU_240893_0_0_1"/>
<proteinExistence type="predicted"/>
<feature type="transmembrane region" description="Helical" evidence="2">
    <location>
        <begin position="236"/>
        <end position="258"/>
    </location>
</feature>
<sequence>MNIIKRLYYNFKIYYEKQICIDIHAFKRLKLISFFYLLIRLFWFILPVLKNETLDKLTFIDYNLSKLGYMNILKQMEDYQNVFNWIGIGINSTLILIFLARVTQYSSDSSNNTFQLLLSFFAQTYNYVLYIPLISVASVKMQGNPVAPINLTLSIIISFCIRIHDLDFSFVAKDFLGKKNPFIWDFVLQFLETMLIILNQFVSDPPLRCLFSLSLAIYTFIDSYTNSFYNNSFSRFYYLFFSTYHTLLLALLLISIAVDQQFPLSILILALIPISNKISKILTQQNEDLHSKYQNQYFFGDKLAKSSKKIQELDFFLRLLYQQIGIAFEDFRINKNSIILEKLSSDHKINCNDNTDCIFCNYQASTQEQFEQNFLDGKERKEFLKQFIRNQYLRVINSNSLKASRFGKSTFYFTYFYFLIEVEQSKVLGYVEIIRLNQLLRLSIRETAFLNEIFLMAKQKFEFSGINYSFRQTNKKSTLNSAGYLGNAQNEESLLKQEQNKLGNHSIENVNYFIGILFDEELNRVERMYYESLAMKIKVIKILSEDHIDLIEFKKNAIKLKQKTEQLQKDLQNLGNIHYNSHKVQYYMEGFALHLGFGEKKRRLFRKSNRGRANLQALQNVDHTIFDKDNCVVFISLIQSNLGIVKRVQNKFENIFGIQIKDIVGKSINVIIPSLIAKYHDKMIQQYLQNSSQSEFQQSLRKTQVENKKLESTYQSEYDDTKSKLMKLVQNNQQNIQKKIIEPNNYFSLLMARNSSGWGVPISLQFKIDCIGQSDCGITSHIKNIQTDYYYIMTNTRNFQIQLATQNIFDRLFSKYLQKSELQNICLNRIIPLLHYFEKLWVQGNNKQEEVHKDLVKTVAFMPKADSQQNIMSQTQFAKKIQPQQSLLYQKLEYQNLQKELQQYNLDQYDMFTVKMKFYHFKNSFVSYNIVEIQQIRRILSVEAQRENLYLLKNQFSALLNINFDISKELEMLQKAEQLLFLNSNINSYDDFKNFSMQMDDNNRQSYDDEQNQKFQNRQDLQQYNQLGFIPEKKEYINQKNEIVENFINLKKNSNEDDIYDNNFAPQIQSDLQMMKAVQTKKEYEQNSQMNMNHNSMMINQSSSLLMGSIGNINTARHGEEDYLQISYRQQQFNKNDKSYLAKQFSEQGGAYPELNSIMQALQYKQGDENISTQVGKSISNLNQNSKQDILVTDTFKDLPSTAKKNQNHETEENNHYNYTKQTQSDLQLQAKYETDQNIISPKQKGIYDLIKDRSSKMHNTRGKIIQDTQVNNTFSNISMDFPHTHHQEVNQAINQTGKQSLNSKQIQFLTSYYKTQPQNQRQDHVKLTGKKIQLEEEDIHFYGARRDKDGYSSDFFSNSAQQEEEKIKQELEQRSRILDVSSVKTSQSHNHEQKKNIQRLIKSNKKDISIILLNIFGYLAIITIAIITFYEFLQIQSMLNSSKEDIQLIPWANTMRVSLTNTIAFGAMADLIEFNGFQDSSLYNKTYIAEVRNRGIVGQKEEFNLLKRYYRQDISNKPYFQYINTNIMNFVFNFDDSVIPPSQNLKNIPSQKISFNLTVQHFLINFIANSYLFVNQDFDNNEQIFYQKENIDNFINFSTNMSYIQNEITLHSQNVLNQVESQQQTLMSLILIVSFTLISALFPLYYFVQYKNQSVLKLFATIPSQSLGGMSRSIQLAIDFQNEGAKLSKSKMALINNKDFLQRKRKNISSTSSLPKFKIGLFFICILAFVLIIIQPIVNYILIDQFNSEVQTNIKLLSGLYNLRAQMGSNMAVSLKYLVYILVPQRLVYNPPYYASRLKTLSASNSQSLLNVTQVINDSLNQKKSQQALYDNFFYELVNGNLCEAIRKYPQYVNQNNLIDLSTCSTVMQGILTKGFQIGMKNLFQLFADLHNILLQNNTSVIQNQVIQWQKTVNIKQFDLLQGNLDKTLIVIKDFLLSTMSENLQNILQIQIILLCFQIILLLVFFSIGWHTFLKYVYNEMIEIKQLLSIIQIDFIIDNPYIISYLTK</sequence>
<organism evidence="3 4">
    <name type="scientific">Tetrahymena thermophila (strain SB210)</name>
    <dbReference type="NCBI Taxonomy" id="312017"/>
    <lineage>
        <taxon>Eukaryota</taxon>
        <taxon>Sar</taxon>
        <taxon>Alveolata</taxon>
        <taxon>Ciliophora</taxon>
        <taxon>Intramacronucleata</taxon>
        <taxon>Oligohymenophorea</taxon>
        <taxon>Hymenostomatida</taxon>
        <taxon>Tetrahymenina</taxon>
        <taxon>Tetrahymenidae</taxon>
        <taxon>Tetrahymena</taxon>
    </lineage>
</organism>
<feature type="transmembrane region" description="Helical" evidence="2">
    <location>
        <begin position="31"/>
        <end position="49"/>
    </location>
</feature>
<feature type="transmembrane region" description="Helical" evidence="2">
    <location>
        <begin position="1627"/>
        <end position="1649"/>
    </location>
</feature>
<feature type="coiled-coil region" evidence="1">
    <location>
        <begin position="550"/>
        <end position="577"/>
    </location>
</feature>
<gene>
    <name evidence="3" type="ORF">TTHERM_00654200</name>
</gene>
<dbReference type="InterPro" id="IPR052994">
    <property type="entry name" value="Tiny_macrocysts_regulators"/>
</dbReference>
<evidence type="ECO:0000313" key="4">
    <source>
        <dbReference type="Proteomes" id="UP000009168"/>
    </source>
</evidence>
<evidence type="ECO:0000256" key="2">
    <source>
        <dbReference type="SAM" id="Phobius"/>
    </source>
</evidence>
<reference evidence="4" key="1">
    <citation type="journal article" date="2006" name="PLoS Biol.">
        <title>Macronuclear genome sequence of the ciliate Tetrahymena thermophila, a model eukaryote.</title>
        <authorList>
            <person name="Eisen J.A."/>
            <person name="Coyne R.S."/>
            <person name="Wu M."/>
            <person name="Wu D."/>
            <person name="Thiagarajan M."/>
            <person name="Wortman J.R."/>
            <person name="Badger J.H."/>
            <person name="Ren Q."/>
            <person name="Amedeo P."/>
            <person name="Jones K.M."/>
            <person name="Tallon L.J."/>
            <person name="Delcher A.L."/>
            <person name="Salzberg S.L."/>
            <person name="Silva J.C."/>
            <person name="Haas B.J."/>
            <person name="Majoros W.H."/>
            <person name="Farzad M."/>
            <person name="Carlton J.M."/>
            <person name="Smith R.K. Jr."/>
            <person name="Garg J."/>
            <person name="Pearlman R.E."/>
            <person name="Karrer K.M."/>
            <person name="Sun L."/>
            <person name="Manning G."/>
            <person name="Elde N.C."/>
            <person name="Turkewitz A.P."/>
            <person name="Asai D.J."/>
            <person name="Wilkes D.E."/>
            <person name="Wang Y."/>
            <person name="Cai H."/>
            <person name="Collins K."/>
            <person name="Stewart B.A."/>
            <person name="Lee S.R."/>
            <person name="Wilamowska K."/>
            <person name="Weinberg Z."/>
            <person name="Ruzzo W.L."/>
            <person name="Wloga D."/>
            <person name="Gaertig J."/>
            <person name="Frankel J."/>
            <person name="Tsao C.-C."/>
            <person name="Gorovsky M.A."/>
            <person name="Keeling P.J."/>
            <person name="Waller R.F."/>
            <person name="Patron N.J."/>
            <person name="Cherry J.M."/>
            <person name="Stover N.A."/>
            <person name="Krieger C.J."/>
            <person name="del Toro C."/>
            <person name="Ryder H.F."/>
            <person name="Williamson S.C."/>
            <person name="Barbeau R.A."/>
            <person name="Hamilton E.P."/>
            <person name="Orias E."/>
        </authorList>
    </citation>
    <scope>NUCLEOTIDE SEQUENCE [LARGE SCALE GENOMIC DNA]</scope>
    <source>
        <strain evidence="4">SB210</strain>
    </source>
</reference>
<feature type="transmembrane region" description="Helical" evidence="2">
    <location>
        <begin position="1720"/>
        <end position="1744"/>
    </location>
</feature>
<name>Q23AV7_TETTS</name>
<dbReference type="KEGG" id="tet:TTHERM_00654200"/>
<dbReference type="PANTHER" id="PTHR31600:SF2">
    <property type="entry name" value="GAMETE ENRICHED GENE 10 PROTEIN-RELATED"/>
    <property type="match status" value="1"/>
</dbReference>
<dbReference type="InParanoid" id="Q23AV7"/>
<keyword evidence="2" id="KW-0812">Transmembrane</keyword>
<keyword evidence="2" id="KW-1133">Transmembrane helix</keyword>
<evidence type="ECO:0000313" key="3">
    <source>
        <dbReference type="EMBL" id="EAR93727.2"/>
    </source>
</evidence>
<protein>
    <submittedName>
        <fullName evidence="3">PAS domain S-box protein, putative</fullName>
    </submittedName>
</protein>
<dbReference type="EMBL" id="GG662720">
    <property type="protein sequence ID" value="EAR93727.2"/>
    <property type="molecule type" value="Genomic_DNA"/>
</dbReference>
<dbReference type="RefSeq" id="XP_001013972.2">
    <property type="nucleotide sequence ID" value="XM_001013972.2"/>
</dbReference>
<feature type="transmembrane region" description="Helical" evidence="2">
    <location>
        <begin position="1409"/>
        <end position="1434"/>
    </location>
</feature>
<feature type="transmembrane region" description="Helical" evidence="2">
    <location>
        <begin position="114"/>
        <end position="133"/>
    </location>
</feature>
<evidence type="ECO:0000256" key="1">
    <source>
        <dbReference type="SAM" id="Coils"/>
    </source>
</evidence>
<keyword evidence="1" id="KW-0175">Coiled coil</keyword>
<dbReference type="OrthoDB" id="326305at2759"/>
<feature type="transmembrane region" description="Helical" evidence="2">
    <location>
        <begin position="1953"/>
        <end position="1974"/>
    </location>
</feature>